<keyword evidence="1" id="KW-1133">Transmembrane helix</keyword>
<dbReference type="EMBL" id="JANPWB010000007">
    <property type="protein sequence ID" value="KAJ1174473.1"/>
    <property type="molecule type" value="Genomic_DNA"/>
</dbReference>
<protein>
    <submittedName>
        <fullName evidence="2">Uncharacterized protein</fullName>
    </submittedName>
</protein>
<gene>
    <name evidence="2" type="ORF">NDU88_006294</name>
</gene>
<evidence type="ECO:0000313" key="3">
    <source>
        <dbReference type="Proteomes" id="UP001066276"/>
    </source>
</evidence>
<comment type="caution">
    <text evidence="2">The sequence shown here is derived from an EMBL/GenBank/DDBJ whole genome shotgun (WGS) entry which is preliminary data.</text>
</comment>
<evidence type="ECO:0000256" key="1">
    <source>
        <dbReference type="SAM" id="Phobius"/>
    </source>
</evidence>
<keyword evidence="3" id="KW-1185">Reference proteome</keyword>
<accession>A0AAV7TF43</accession>
<dbReference type="AlphaFoldDB" id="A0AAV7TF43"/>
<dbReference type="Proteomes" id="UP001066276">
    <property type="component" value="Chromosome 4_1"/>
</dbReference>
<proteinExistence type="predicted"/>
<evidence type="ECO:0000313" key="2">
    <source>
        <dbReference type="EMBL" id="KAJ1174473.1"/>
    </source>
</evidence>
<feature type="transmembrane region" description="Helical" evidence="1">
    <location>
        <begin position="38"/>
        <end position="61"/>
    </location>
</feature>
<organism evidence="2 3">
    <name type="scientific">Pleurodeles waltl</name>
    <name type="common">Iberian ribbed newt</name>
    <dbReference type="NCBI Taxonomy" id="8319"/>
    <lineage>
        <taxon>Eukaryota</taxon>
        <taxon>Metazoa</taxon>
        <taxon>Chordata</taxon>
        <taxon>Craniata</taxon>
        <taxon>Vertebrata</taxon>
        <taxon>Euteleostomi</taxon>
        <taxon>Amphibia</taxon>
        <taxon>Batrachia</taxon>
        <taxon>Caudata</taxon>
        <taxon>Salamandroidea</taxon>
        <taxon>Salamandridae</taxon>
        <taxon>Pleurodelinae</taxon>
        <taxon>Pleurodeles</taxon>
    </lineage>
</organism>
<name>A0AAV7TF43_PLEWA</name>
<keyword evidence="1" id="KW-0812">Transmembrane</keyword>
<feature type="transmembrane region" description="Helical" evidence="1">
    <location>
        <begin position="67"/>
        <end position="90"/>
    </location>
</feature>
<sequence>MAQRTLYSGVGLALEQPIPISSRRTTSPRQIVADSKTLLLGPSCTLGLCGAADWGWLIAGADGSSQLAIAGMAALTRDLLIICLVARLVLTHRSTMKKE</sequence>
<keyword evidence="1" id="KW-0472">Membrane</keyword>
<reference evidence="2" key="1">
    <citation type="journal article" date="2022" name="bioRxiv">
        <title>Sequencing and chromosome-scale assembly of the giantPleurodeles waltlgenome.</title>
        <authorList>
            <person name="Brown T."/>
            <person name="Elewa A."/>
            <person name="Iarovenko S."/>
            <person name="Subramanian E."/>
            <person name="Araus A.J."/>
            <person name="Petzold A."/>
            <person name="Susuki M."/>
            <person name="Suzuki K.-i.T."/>
            <person name="Hayashi T."/>
            <person name="Toyoda A."/>
            <person name="Oliveira C."/>
            <person name="Osipova E."/>
            <person name="Leigh N.D."/>
            <person name="Simon A."/>
            <person name="Yun M.H."/>
        </authorList>
    </citation>
    <scope>NUCLEOTIDE SEQUENCE</scope>
    <source>
        <strain evidence="2">20211129_DDA</strain>
        <tissue evidence="2">Liver</tissue>
    </source>
</reference>